<feature type="signal peptide" evidence="1">
    <location>
        <begin position="1"/>
        <end position="31"/>
    </location>
</feature>
<organism evidence="3 4">
    <name type="scientific">Nocardioides pinisoli</name>
    <dbReference type="NCBI Taxonomy" id="2950279"/>
    <lineage>
        <taxon>Bacteria</taxon>
        <taxon>Bacillati</taxon>
        <taxon>Actinomycetota</taxon>
        <taxon>Actinomycetes</taxon>
        <taxon>Propionibacteriales</taxon>
        <taxon>Nocardioidaceae</taxon>
        <taxon>Nocardioides</taxon>
    </lineage>
</organism>
<gene>
    <name evidence="3" type="ORF">NCI01_15895</name>
</gene>
<proteinExistence type="predicted"/>
<comment type="caution">
    <text evidence="3">The sequence shown here is derived from an EMBL/GenBank/DDBJ whole genome shotgun (WGS) entry which is preliminary data.</text>
</comment>
<feature type="domain" description="ARB-07466-like C-terminal" evidence="2">
    <location>
        <begin position="68"/>
        <end position="159"/>
    </location>
</feature>
<dbReference type="InterPro" id="IPR058593">
    <property type="entry name" value="ARB_07466-like_C"/>
</dbReference>
<keyword evidence="4" id="KW-1185">Reference proteome</keyword>
<evidence type="ECO:0000313" key="3">
    <source>
        <dbReference type="EMBL" id="MCP3423284.1"/>
    </source>
</evidence>
<name>A0ABT1L105_9ACTN</name>
<dbReference type="Proteomes" id="UP001204524">
    <property type="component" value="Unassembled WGS sequence"/>
</dbReference>
<reference evidence="3 4" key="1">
    <citation type="submission" date="2022-06" db="EMBL/GenBank/DDBJ databases">
        <authorList>
            <person name="So Y."/>
        </authorList>
    </citation>
    <scope>NUCLEOTIDE SEQUENCE [LARGE SCALE GENOMIC DNA]</scope>
    <source>
        <strain evidence="3 4">STR3</strain>
    </source>
</reference>
<evidence type="ECO:0000256" key="1">
    <source>
        <dbReference type="SAM" id="SignalP"/>
    </source>
</evidence>
<dbReference type="EMBL" id="JANARS010000006">
    <property type="protein sequence ID" value="MCP3423284.1"/>
    <property type="molecule type" value="Genomic_DNA"/>
</dbReference>
<accession>A0ABT1L105</accession>
<sequence length="224" mass="24149">MRASSRAAGTVAATCVLLLGLLTSGPTAASADEVEHRRGTVTSSAPYLMPMEPYAGYQPQTSCQRTPKPGVLMLADWLVARGGGYGPISRSCSGSSRSEHKESRAFDWLLDATDPTDAALAAALLDEVFAPDDTGQPHALARRMGIMYIIWDDTMYASYDGFVAKRYLSSGCRTRRTCSPTLRHRDHLHVSLTRKGTKGMTSWYYAQAASQPSTSPAARELGPA</sequence>
<evidence type="ECO:0000259" key="2">
    <source>
        <dbReference type="Pfam" id="PF26571"/>
    </source>
</evidence>
<keyword evidence="1" id="KW-0732">Signal</keyword>
<feature type="chain" id="PRO_5045484434" description="ARB-07466-like C-terminal domain-containing protein" evidence="1">
    <location>
        <begin position="32"/>
        <end position="224"/>
    </location>
</feature>
<protein>
    <recommendedName>
        <fullName evidence="2">ARB-07466-like C-terminal domain-containing protein</fullName>
    </recommendedName>
</protein>
<dbReference type="RefSeq" id="WP_254182476.1">
    <property type="nucleotide sequence ID" value="NZ_JANARS010000006.1"/>
</dbReference>
<dbReference type="Pfam" id="PF26571">
    <property type="entry name" value="VldE"/>
    <property type="match status" value="1"/>
</dbReference>
<evidence type="ECO:0000313" key="4">
    <source>
        <dbReference type="Proteomes" id="UP001204524"/>
    </source>
</evidence>